<gene>
    <name evidence="1" type="ORF">Ddye_009849</name>
</gene>
<protein>
    <recommendedName>
        <fullName evidence="3">Reverse transcriptase</fullName>
    </recommendedName>
</protein>
<proteinExistence type="predicted"/>
<name>A0AAD9XCH9_9ROSI</name>
<dbReference type="Proteomes" id="UP001280121">
    <property type="component" value="Unassembled WGS sequence"/>
</dbReference>
<evidence type="ECO:0008006" key="3">
    <source>
        <dbReference type="Google" id="ProtNLM"/>
    </source>
</evidence>
<evidence type="ECO:0000313" key="1">
    <source>
        <dbReference type="EMBL" id="KAK2656797.1"/>
    </source>
</evidence>
<accession>A0AAD9XCH9</accession>
<sequence>MPWVLGEDFNAVLDKLERIREGLCKISIRYFNVFIREARVVDIPMSSLSFTWTKFREKVAWARLDRFLLSLEVLSWFPNLMQKGFKRSVSDHNAIGIDIPNVDWGPSLFHFLNWCMEEKDLMVEARKGWK</sequence>
<dbReference type="SUPFAM" id="SSF56219">
    <property type="entry name" value="DNase I-like"/>
    <property type="match status" value="1"/>
</dbReference>
<evidence type="ECO:0000313" key="2">
    <source>
        <dbReference type="Proteomes" id="UP001280121"/>
    </source>
</evidence>
<dbReference type="PANTHER" id="PTHR33710">
    <property type="entry name" value="BNAC02G09200D PROTEIN"/>
    <property type="match status" value="1"/>
</dbReference>
<organism evidence="1 2">
    <name type="scientific">Dipteronia dyeriana</name>
    <dbReference type="NCBI Taxonomy" id="168575"/>
    <lineage>
        <taxon>Eukaryota</taxon>
        <taxon>Viridiplantae</taxon>
        <taxon>Streptophyta</taxon>
        <taxon>Embryophyta</taxon>
        <taxon>Tracheophyta</taxon>
        <taxon>Spermatophyta</taxon>
        <taxon>Magnoliopsida</taxon>
        <taxon>eudicotyledons</taxon>
        <taxon>Gunneridae</taxon>
        <taxon>Pentapetalae</taxon>
        <taxon>rosids</taxon>
        <taxon>malvids</taxon>
        <taxon>Sapindales</taxon>
        <taxon>Sapindaceae</taxon>
        <taxon>Hippocastanoideae</taxon>
        <taxon>Acereae</taxon>
        <taxon>Dipteronia</taxon>
    </lineage>
</organism>
<dbReference type="Gene3D" id="3.60.10.10">
    <property type="entry name" value="Endonuclease/exonuclease/phosphatase"/>
    <property type="match status" value="1"/>
</dbReference>
<dbReference type="PANTHER" id="PTHR33710:SF64">
    <property type="entry name" value="ENDONUCLEASE_EXONUCLEASE_PHOSPHATASE DOMAIN-CONTAINING PROTEIN"/>
    <property type="match status" value="1"/>
</dbReference>
<dbReference type="InterPro" id="IPR036691">
    <property type="entry name" value="Endo/exonu/phosph_ase_sf"/>
</dbReference>
<keyword evidence="2" id="KW-1185">Reference proteome</keyword>
<comment type="caution">
    <text evidence="1">The sequence shown here is derived from an EMBL/GenBank/DDBJ whole genome shotgun (WGS) entry which is preliminary data.</text>
</comment>
<reference evidence="1" key="1">
    <citation type="journal article" date="2023" name="Plant J.">
        <title>Genome sequences and population genomics provide insights into the demographic history, inbreeding, and mutation load of two 'living fossil' tree species of Dipteronia.</title>
        <authorList>
            <person name="Feng Y."/>
            <person name="Comes H.P."/>
            <person name="Chen J."/>
            <person name="Zhu S."/>
            <person name="Lu R."/>
            <person name="Zhang X."/>
            <person name="Li P."/>
            <person name="Qiu J."/>
            <person name="Olsen K.M."/>
            <person name="Qiu Y."/>
        </authorList>
    </citation>
    <scope>NUCLEOTIDE SEQUENCE</scope>
    <source>
        <strain evidence="1">KIB01</strain>
    </source>
</reference>
<dbReference type="EMBL" id="JANJYI010000003">
    <property type="protein sequence ID" value="KAK2656797.1"/>
    <property type="molecule type" value="Genomic_DNA"/>
</dbReference>
<dbReference type="AlphaFoldDB" id="A0AAD9XCH9"/>